<dbReference type="Gene3D" id="3.10.100.10">
    <property type="entry name" value="Mannose-Binding Protein A, subunit A"/>
    <property type="match status" value="1"/>
</dbReference>
<evidence type="ECO:0000313" key="3">
    <source>
        <dbReference type="Ensembl" id="ENSKMAP00000020849.1"/>
    </source>
</evidence>
<dbReference type="GeneTree" id="ENSGT00940000177154"/>
<protein>
    <recommendedName>
        <fullName evidence="2">C-type lectin domain-containing protein</fullName>
    </recommendedName>
</protein>
<feature type="chain" id="PRO_5018677739" description="C-type lectin domain-containing protein" evidence="1">
    <location>
        <begin position="20"/>
        <end position="95"/>
    </location>
</feature>
<evidence type="ECO:0000259" key="2">
    <source>
        <dbReference type="PROSITE" id="PS50041"/>
    </source>
</evidence>
<accession>A0A3Q3B8V4</accession>
<keyword evidence="4" id="KW-1185">Reference proteome</keyword>
<feature type="domain" description="C-type lectin" evidence="2">
    <location>
        <begin position="36"/>
        <end position="86"/>
    </location>
</feature>
<evidence type="ECO:0000313" key="4">
    <source>
        <dbReference type="Proteomes" id="UP000264800"/>
    </source>
</evidence>
<evidence type="ECO:0000256" key="1">
    <source>
        <dbReference type="SAM" id="SignalP"/>
    </source>
</evidence>
<dbReference type="InterPro" id="IPR001304">
    <property type="entry name" value="C-type_lectin-like"/>
</dbReference>
<proteinExistence type="predicted"/>
<dbReference type="PANTHER" id="PTHR45784:SF8">
    <property type="entry name" value="C-TYPE MANNOSE RECEPTOR 2-RELATED"/>
    <property type="match status" value="1"/>
</dbReference>
<dbReference type="Ensembl" id="ENSKMAT00000021123.1">
    <property type="protein sequence ID" value="ENSKMAP00000020849.1"/>
    <property type="gene ID" value="ENSKMAG00000015493.1"/>
</dbReference>
<reference evidence="3" key="2">
    <citation type="submission" date="2025-09" db="UniProtKB">
        <authorList>
            <consortium name="Ensembl"/>
        </authorList>
    </citation>
    <scope>IDENTIFICATION</scope>
</reference>
<dbReference type="InterPro" id="IPR016187">
    <property type="entry name" value="CTDL_fold"/>
</dbReference>
<feature type="signal peptide" evidence="1">
    <location>
        <begin position="1"/>
        <end position="19"/>
    </location>
</feature>
<keyword evidence="1" id="KW-0732">Signal</keyword>
<sequence length="95" mass="11016">MRTICIFVCLLLVLPLVCVQQSSLGPVNIIYYNKGMTWKDAQSFCREKHIDLVTIKDENENQAFFESTGWLGLYRENSNSPWKWQDLAGFRTGTH</sequence>
<name>A0A3Q3B8V4_KRYMA</name>
<dbReference type="Proteomes" id="UP000264800">
    <property type="component" value="Unplaced"/>
</dbReference>
<dbReference type="SUPFAM" id="SSF56436">
    <property type="entry name" value="C-type lectin-like"/>
    <property type="match status" value="1"/>
</dbReference>
<reference evidence="3" key="1">
    <citation type="submission" date="2025-08" db="UniProtKB">
        <authorList>
            <consortium name="Ensembl"/>
        </authorList>
    </citation>
    <scope>IDENTIFICATION</scope>
</reference>
<organism evidence="3 4">
    <name type="scientific">Kryptolebias marmoratus</name>
    <name type="common">Mangrove killifish</name>
    <name type="synonym">Rivulus marmoratus</name>
    <dbReference type="NCBI Taxonomy" id="37003"/>
    <lineage>
        <taxon>Eukaryota</taxon>
        <taxon>Metazoa</taxon>
        <taxon>Chordata</taxon>
        <taxon>Craniata</taxon>
        <taxon>Vertebrata</taxon>
        <taxon>Euteleostomi</taxon>
        <taxon>Actinopterygii</taxon>
        <taxon>Neopterygii</taxon>
        <taxon>Teleostei</taxon>
        <taxon>Neoteleostei</taxon>
        <taxon>Acanthomorphata</taxon>
        <taxon>Ovalentaria</taxon>
        <taxon>Atherinomorphae</taxon>
        <taxon>Cyprinodontiformes</taxon>
        <taxon>Rivulidae</taxon>
        <taxon>Kryptolebias</taxon>
    </lineage>
</organism>
<dbReference type="AlphaFoldDB" id="A0A3Q3B8V4"/>
<dbReference type="PANTHER" id="PTHR45784">
    <property type="entry name" value="C-TYPE LECTIN DOMAIN FAMILY 20 MEMBER A-RELATED"/>
    <property type="match status" value="1"/>
</dbReference>
<dbReference type="PROSITE" id="PS50041">
    <property type="entry name" value="C_TYPE_LECTIN_2"/>
    <property type="match status" value="1"/>
</dbReference>
<dbReference type="Pfam" id="PF00059">
    <property type="entry name" value="Lectin_C"/>
    <property type="match status" value="1"/>
</dbReference>
<dbReference type="InterPro" id="IPR016186">
    <property type="entry name" value="C-type_lectin-like/link_sf"/>
</dbReference>